<sequence>MRSTLTNQPATGYGFTLKLGKWALFMVTLLLFSCEEEPVPQPTAFLEADAMAQVKGKPDIVVKPGTSIQAAVDQASAGDVIKILPGVYKDTVVVNKPNITLIGSGAVVIENPGKAHNGIRVGSAGDGFKLYNVTLRNFEENGVILIRADGYVLSHVTALNCGEYGLFPIASNHGLIEHCIARGHTDSGIYIGQSEDTELRFNKTSENVIGLEIENCSRVVARNNQSYNNSAGVLVVLLPGLRVTTSSDILLQNNRVVDNNHVNFSEPGGGFENFVPTGSGILVVGTDNTTLERNLVMNNNFLGIAVVSTRLLGGLAGLPPEAFLLINPDPDGTRVLNNVVKKNGASPPTLPIPFPGVDLFWDGSGTDNCWYKNKYDTSYPAVLPSCAGI</sequence>
<name>A0A5B6TDX1_9BACT</name>
<dbReference type="PROSITE" id="PS51257">
    <property type="entry name" value="PROKAR_LIPOPROTEIN"/>
    <property type="match status" value="1"/>
</dbReference>
<dbReference type="Pfam" id="PF13229">
    <property type="entry name" value="Beta_helix"/>
    <property type="match status" value="1"/>
</dbReference>
<dbReference type="NCBIfam" id="TIGR03805">
    <property type="entry name" value="beta_helix_1"/>
    <property type="match status" value="1"/>
</dbReference>
<feature type="domain" description="Right handed beta helix" evidence="2">
    <location>
        <begin position="117"/>
        <end position="235"/>
    </location>
</feature>
<dbReference type="PANTHER" id="PTHR22990:SF15">
    <property type="entry name" value="F-BOX ONLY PROTEIN 10"/>
    <property type="match status" value="1"/>
</dbReference>
<protein>
    <recommendedName>
        <fullName evidence="2">Right handed beta helix domain-containing protein</fullName>
    </recommendedName>
</protein>
<dbReference type="AlphaFoldDB" id="A0A5B6TDX1"/>
<dbReference type="EMBL" id="VKKY01000002">
    <property type="protein sequence ID" value="KAA3438667.1"/>
    <property type="molecule type" value="Genomic_DNA"/>
</dbReference>
<dbReference type="RefSeq" id="WP_149091723.1">
    <property type="nucleotide sequence ID" value="NZ_VKKY01000002.1"/>
</dbReference>
<dbReference type="InterPro" id="IPR011050">
    <property type="entry name" value="Pectin_lyase_fold/virulence"/>
</dbReference>
<dbReference type="Proteomes" id="UP000324133">
    <property type="component" value="Unassembled WGS sequence"/>
</dbReference>
<dbReference type="InterPro" id="IPR051550">
    <property type="entry name" value="SCF-Subunits/Alg-Epimerases"/>
</dbReference>
<dbReference type="InterPro" id="IPR039448">
    <property type="entry name" value="Beta_helix"/>
</dbReference>
<evidence type="ECO:0000313" key="3">
    <source>
        <dbReference type="EMBL" id="KAA3438667.1"/>
    </source>
</evidence>
<dbReference type="OrthoDB" id="338827at2"/>
<dbReference type="InterPro" id="IPR006626">
    <property type="entry name" value="PbH1"/>
</dbReference>
<dbReference type="PANTHER" id="PTHR22990">
    <property type="entry name" value="F-BOX ONLY PROTEIN"/>
    <property type="match status" value="1"/>
</dbReference>
<evidence type="ECO:0000313" key="4">
    <source>
        <dbReference type="Proteomes" id="UP000324133"/>
    </source>
</evidence>
<organism evidence="3 4">
    <name type="scientific">Rufibacter hautae</name>
    <dbReference type="NCBI Taxonomy" id="2595005"/>
    <lineage>
        <taxon>Bacteria</taxon>
        <taxon>Pseudomonadati</taxon>
        <taxon>Bacteroidota</taxon>
        <taxon>Cytophagia</taxon>
        <taxon>Cytophagales</taxon>
        <taxon>Hymenobacteraceae</taxon>
        <taxon>Rufibacter</taxon>
    </lineage>
</organism>
<dbReference type="InterPro" id="IPR022442">
    <property type="entry name" value="SO_2930-like_dom"/>
</dbReference>
<dbReference type="InterPro" id="IPR012334">
    <property type="entry name" value="Pectin_lyas_fold"/>
</dbReference>
<dbReference type="SMART" id="SM00710">
    <property type="entry name" value="PbH1"/>
    <property type="match status" value="6"/>
</dbReference>
<comment type="caution">
    <text evidence="3">The sequence shown here is derived from an EMBL/GenBank/DDBJ whole genome shotgun (WGS) entry which is preliminary data.</text>
</comment>
<reference evidence="3 4" key="1">
    <citation type="submission" date="2019-07" db="EMBL/GenBank/DDBJ databases">
        <title>Rufibacter sp. nov., isolated from lake sediment.</title>
        <authorList>
            <person name="Qu J.-H."/>
        </authorList>
    </citation>
    <scope>NUCLEOTIDE SEQUENCE [LARGE SCALE GENOMIC DNA]</scope>
    <source>
        <strain evidence="3 4">NBS58-1</strain>
    </source>
</reference>
<accession>A0A5B6TDX1</accession>
<dbReference type="Gene3D" id="2.160.20.10">
    <property type="entry name" value="Single-stranded right-handed beta-helix, Pectin lyase-like"/>
    <property type="match status" value="1"/>
</dbReference>
<keyword evidence="1" id="KW-0677">Repeat</keyword>
<keyword evidence="4" id="KW-1185">Reference proteome</keyword>
<gene>
    <name evidence="3" type="ORF">FOA19_15710</name>
</gene>
<evidence type="ECO:0000256" key="1">
    <source>
        <dbReference type="ARBA" id="ARBA00022737"/>
    </source>
</evidence>
<proteinExistence type="predicted"/>
<evidence type="ECO:0000259" key="2">
    <source>
        <dbReference type="Pfam" id="PF13229"/>
    </source>
</evidence>
<dbReference type="SUPFAM" id="SSF51126">
    <property type="entry name" value="Pectin lyase-like"/>
    <property type="match status" value="1"/>
</dbReference>